<protein>
    <submittedName>
        <fullName evidence="1">PIN4 isoform 1</fullName>
    </submittedName>
</protein>
<organism evidence="1 2">
    <name type="scientific">Pan troglodytes</name>
    <name type="common">Chimpanzee</name>
    <dbReference type="NCBI Taxonomy" id="9598"/>
    <lineage>
        <taxon>Eukaryota</taxon>
        <taxon>Metazoa</taxon>
        <taxon>Chordata</taxon>
        <taxon>Craniata</taxon>
        <taxon>Vertebrata</taxon>
        <taxon>Euteleostomi</taxon>
        <taxon>Mammalia</taxon>
        <taxon>Eutheria</taxon>
        <taxon>Euarchontoglires</taxon>
        <taxon>Primates</taxon>
        <taxon>Haplorrhini</taxon>
        <taxon>Catarrhini</taxon>
        <taxon>Hominidae</taxon>
        <taxon>Pan</taxon>
    </lineage>
</organism>
<dbReference type="Proteomes" id="UP000236370">
    <property type="component" value="Unassembled WGS sequence"/>
</dbReference>
<accession>A0A2J8IVY2</accession>
<name>A0A2J8IVY2_PANTR</name>
<reference evidence="1 2" key="1">
    <citation type="submission" date="2017-12" db="EMBL/GenBank/DDBJ databases">
        <title>High-resolution comparative analysis of great ape genomes.</title>
        <authorList>
            <person name="Pollen A."/>
            <person name="Hastie A."/>
            <person name="Hormozdiari F."/>
            <person name="Dougherty M."/>
            <person name="Liu R."/>
            <person name="Chaisson M."/>
            <person name="Hoppe E."/>
            <person name="Hill C."/>
            <person name="Pang A."/>
            <person name="Hillier L."/>
            <person name="Baker C."/>
            <person name="Armstrong J."/>
            <person name="Shendure J."/>
            <person name="Paten B."/>
            <person name="Wilson R."/>
            <person name="Chao H."/>
            <person name="Schneider V."/>
            <person name="Ventura M."/>
            <person name="Kronenberg Z."/>
            <person name="Murali S."/>
            <person name="Gordon D."/>
            <person name="Cantsilieris S."/>
            <person name="Munson K."/>
            <person name="Nelson B."/>
            <person name="Raja A."/>
            <person name="Underwood J."/>
            <person name="Diekhans M."/>
            <person name="Fiddes I."/>
            <person name="Haussler D."/>
            <person name="Eichler E."/>
        </authorList>
    </citation>
    <scope>NUCLEOTIDE SEQUENCE [LARGE SCALE GENOMIC DNA]</scope>
    <source>
        <strain evidence="1">Yerkes chimp pedigree #C0471</strain>
    </source>
</reference>
<dbReference type="EMBL" id="NBAG03000573">
    <property type="protein sequence ID" value="PNI14671.1"/>
    <property type="molecule type" value="Genomic_DNA"/>
</dbReference>
<gene>
    <name evidence="1" type="ORF">CK820_G0052748</name>
</gene>
<evidence type="ECO:0000313" key="2">
    <source>
        <dbReference type="Proteomes" id="UP000236370"/>
    </source>
</evidence>
<sequence>MPMAGLLKGLVRQLEQFRVQQQASKMPPKGKSGSGKAGKACQLSLVLAYFVWSKIILPLWPREAERLDTLVVKCLAEFPFEVWRYDGNIHSDCVLDLSVNMEVQFK</sequence>
<proteinExistence type="predicted"/>
<evidence type="ECO:0000313" key="1">
    <source>
        <dbReference type="EMBL" id="PNI14671.1"/>
    </source>
</evidence>
<comment type="caution">
    <text evidence="1">The sequence shown here is derived from an EMBL/GenBank/DDBJ whole genome shotgun (WGS) entry which is preliminary data.</text>
</comment>
<dbReference type="AlphaFoldDB" id="A0A2J8IVY2"/>